<feature type="domain" description="Sulfotransferase" evidence="3">
    <location>
        <begin position="68"/>
        <end position="321"/>
    </location>
</feature>
<evidence type="ECO:0000259" key="3">
    <source>
        <dbReference type="Pfam" id="PF00685"/>
    </source>
</evidence>
<comment type="similarity">
    <text evidence="1">Belongs to the sulfotransferase 1 family.</text>
</comment>
<gene>
    <name evidence="4" type="ORF">AaeL_AAEL007421</name>
</gene>
<dbReference type="Pfam" id="PF00685">
    <property type="entry name" value="Sulfotransfer_1"/>
    <property type="match status" value="1"/>
</dbReference>
<dbReference type="STRING" id="7159.Q0IF13"/>
<dbReference type="SUPFAM" id="SSF52540">
    <property type="entry name" value="P-loop containing nucleoside triphosphate hydrolases"/>
    <property type="match status" value="1"/>
</dbReference>
<sequence length="331" mass="38779">MAFEFSKTGDTVYSNTFPGITKRDSIYVTPKDYSKVPITIPNWKPKPCFWDAGFQPVAQSIKDLEVRPDDVWLIAYPKSGITWCQEMIWLVCNNLDYEKAASLKIDHRWCYLDLCTKMKHEEPLPLVSAPSPRFIKSHLPVALLPDRIWSVKPKMVYVRRNPKSVAVSYYHHYVSIYGSTATKEQFMRAFLSDQILASPYHQHVIEYHHLDYPDNLLHLCYEDMKKDLKGTLRRVCSFFGKSYSDDQLDTMTQHLSFDSLKNNMAVNFFDVTQQVLQHSNRADKLADPNFKFMRRGEVEGWKRELDPETIKEFDNWTNSKVVDPEDRKLFV</sequence>
<dbReference type="Proteomes" id="UP000682892">
    <property type="component" value="Unassembled WGS sequence"/>
</dbReference>
<evidence type="ECO:0000313" key="5">
    <source>
        <dbReference type="Proteomes" id="UP000682892"/>
    </source>
</evidence>
<proteinExistence type="inferred from homology"/>
<dbReference type="GO" id="GO:0008146">
    <property type="term" value="F:sulfotransferase activity"/>
    <property type="evidence" value="ECO:0007669"/>
    <property type="project" value="InterPro"/>
</dbReference>
<dbReference type="eggNOG" id="KOG1584">
    <property type="taxonomic scope" value="Eukaryota"/>
</dbReference>
<reference evidence="4" key="1">
    <citation type="submission" date="2005-10" db="EMBL/GenBank/DDBJ databases">
        <authorList>
            <person name="Loftus B.J."/>
            <person name="Nene V.M."/>
            <person name="Hannick L.I."/>
            <person name="Bidwell S."/>
            <person name="Haas B."/>
            <person name="Amedeo P."/>
            <person name="Orvis J."/>
            <person name="Wortman J.R."/>
            <person name="White O.R."/>
            <person name="Salzberg S."/>
            <person name="Shumway M."/>
            <person name="Koo H."/>
            <person name="Zhao Y."/>
            <person name="Holmes M."/>
            <person name="Miller J."/>
            <person name="Schatz M."/>
            <person name="Pop M."/>
            <person name="Pai G."/>
            <person name="Utterback T."/>
            <person name="Rogers Y.-H."/>
            <person name="Kravitz S."/>
            <person name="Fraser C.M."/>
        </authorList>
    </citation>
    <scope>NUCLEOTIDE SEQUENCE</scope>
    <source>
        <strain evidence="4">Liverpool</strain>
    </source>
</reference>
<evidence type="ECO:0000256" key="2">
    <source>
        <dbReference type="ARBA" id="ARBA00022679"/>
    </source>
</evidence>
<dbReference type="EMBL" id="CH477440">
    <property type="protein sequence ID" value="EAT40868.1"/>
    <property type="molecule type" value="Genomic_DNA"/>
</dbReference>
<dbReference type="PhylomeDB" id="Q0IF13"/>
<accession>Q0IF13</accession>
<organism evidence="4 5">
    <name type="scientific">Aedes aegypti</name>
    <name type="common">Yellowfever mosquito</name>
    <name type="synonym">Culex aegypti</name>
    <dbReference type="NCBI Taxonomy" id="7159"/>
    <lineage>
        <taxon>Eukaryota</taxon>
        <taxon>Metazoa</taxon>
        <taxon>Ecdysozoa</taxon>
        <taxon>Arthropoda</taxon>
        <taxon>Hexapoda</taxon>
        <taxon>Insecta</taxon>
        <taxon>Pterygota</taxon>
        <taxon>Neoptera</taxon>
        <taxon>Endopterygota</taxon>
        <taxon>Diptera</taxon>
        <taxon>Nematocera</taxon>
        <taxon>Culicoidea</taxon>
        <taxon>Culicidae</taxon>
        <taxon>Culicinae</taxon>
        <taxon>Aedini</taxon>
        <taxon>Aedes</taxon>
        <taxon>Stegomyia</taxon>
    </lineage>
</organism>
<evidence type="ECO:0000256" key="1">
    <source>
        <dbReference type="ARBA" id="ARBA00005771"/>
    </source>
</evidence>
<keyword evidence="2" id="KW-0808">Transferase</keyword>
<dbReference type="AlphaFoldDB" id="Q0IF13"/>
<dbReference type="PANTHER" id="PTHR11783">
    <property type="entry name" value="SULFOTRANSFERASE SULT"/>
    <property type="match status" value="1"/>
</dbReference>
<dbReference type="PaxDb" id="7159-AAEL007421-PA"/>
<protein>
    <submittedName>
        <fullName evidence="4">AAEL007421-PA</fullName>
    </submittedName>
</protein>
<dbReference type="OMA" id="CAGRICH"/>
<dbReference type="Gene3D" id="3.40.50.300">
    <property type="entry name" value="P-loop containing nucleotide triphosphate hydrolases"/>
    <property type="match status" value="1"/>
</dbReference>
<dbReference type="InterPro" id="IPR000863">
    <property type="entry name" value="Sulfotransferase_dom"/>
</dbReference>
<name>Q0IF13_AEDAE</name>
<dbReference type="HOGENOM" id="CLU_027239_1_1_1"/>
<reference evidence="4" key="2">
    <citation type="journal article" date="2007" name="Science">
        <title>Genome sequence of Aedes aegypti, a major arbovirus vector.</title>
        <authorList>
            <person name="Nene V."/>
            <person name="Wortman J.R."/>
            <person name="Lawson D."/>
            <person name="Haas B."/>
            <person name="Kodira C."/>
            <person name="Tu Z.J."/>
            <person name="Loftus B."/>
            <person name="Xi Z."/>
            <person name="Megy K."/>
            <person name="Grabherr M."/>
            <person name="Ren Q."/>
            <person name="Zdobnov E.M."/>
            <person name="Lobo N.F."/>
            <person name="Campbell K.S."/>
            <person name="Brown S.E."/>
            <person name="Bonaldo M.F."/>
            <person name="Zhu J."/>
            <person name="Sinkins S.P."/>
            <person name="Hogenkamp D.G."/>
            <person name="Amedeo P."/>
            <person name="Arensburger P."/>
            <person name="Atkinson P.W."/>
            <person name="Bidwell S."/>
            <person name="Biedler J."/>
            <person name="Birney E."/>
            <person name="Bruggner R.V."/>
            <person name="Costas J."/>
            <person name="Coy M.R."/>
            <person name="Crabtree J."/>
            <person name="Crawford M."/>
            <person name="Debruyn B."/>
            <person name="Decaprio D."/>
            <person name="Eiglmeier K."/>
            <person name="Eisenstadt E."/>
            <person name="El-Dorry H."/>
            <person name="Gelbart W.M."/>
            <person name="Gomes S.L."/>
            <person name="Hammond M."/>
            <person name="Hannick L.I."/>
            <person name="Hogan J.R."/>
            <person name="Holmes M.H."/>
            <person name="Jaffe D."/>
            <person name="Johnston J.S."/>
            <person name="Kennedy R.C."/>
            <person name="Koo H."/>
            <person name="Kravitz S."/>
            <person name="Kriventseva E.V."/>
            <person name="Kulp D."/>
            <person name="Labutti K."/>
            <person name="Lee E."/>
            <person name="Li S."/>
            <person name="Lovin D.D."/>
            <person name="Mao C."/>
            <person name="Mauceli E."/>
            <person name="Menck C.F."/>
            <person name="Miller J.R."/>
            <person name="Montgomery P."/>
            <person name="Mori A."/>
            <person name="Nascimento A.L."/>
            <person name="Naveira H.F."/>
            <person name="Nusbaum C."/>
            <person name="O'leary S."/>
            <person name="Orvis J."/>
            <person name="Pertea M."/>
            <person name="Quesneville H."/>
            <person name="Reidenbach K.R."/>
            <person name="Rogers Y.H."/>
            <person name="Roth C.W."/>
            <person name="Schneider J.R."/>
            <person name="Schatz M."/>
            <person name="Shumway M."/>
            <person name="Stanke M."/>
            <person name="Stinson E.O."/>
            <person name="Tubio J.M."/>
            <person name="Vanzee J.P."/>
            <person name="Verjovski-Almeida S."/>
            <person name="Werner D."/>
            <person name="White O."/>
            <person name="Wyder S."/>
            <person name="Zeng Q."/>
            <person name="Zhao Q."/>
            <person name="Zhao Y."/>
            <person name="Hill C.A."/>
            <person name="Raikhel A.S."/>
            <person name="Soares M.B."/>
            <person name="Knudson D.L."/>
            <person name="Lee N.H."/>
            <person name="Galagan J."/>
            <person name="Salzberg S.L."/>
            <person name="Paulsen I.T."/>
            <person name="Dimopoulos G."/>
            <person name="Collins F.H."/>
            <person name="Birren B."/>
            <person name="Fraser-Liggett C.M."/>
            <person name="Severson D.W."/>
        </authorList>
    </citation>
    <scope>NUCLEOTIDE SEQUENCE [LARGE SCALE GENOMIC DNA]</scope>
    <source>
        <strain evidence="4">Liverpool</strain>
    </source>
</reference>
<dbReference type="VEuPathDB" id="VectorBase:AAEL013976"/>
<evidence type="ECO:0000313" key="4">
    <source>
        <dbReference type="EMBL" id="EAT40868.1"/>
    </source>
</evidence>
<dbReference type="InterPro" id="IPR027417">
    <property type="entry name" value="P-loop_NTPase"/>
</dbReference>
<reference evidence="4" key="3">
    <citation type="submission" date="2012-09" db="EMBL/GenBank/DDBJ databases">
        <authorList>
            <consortium name="VectorBase"/>
        </authorList>
    </citation>
    <scope>NUCLEOTIDE SEQUENCE</scope>
    <source>
        <strain evidence="4">Liverpool</strain>
    </source>
</reference>